<feature type="compositionally biased region" description="Basic and acidic residues" evidence="1">
    <location>
        <begin position="752"/>
        <end position="762"/>
    </location>
</feature>
<feature type="region of interest" description="Disordered" evidence="1">
    <location>
        <begin position="1"/>
        <end position="184"/>
    </location>
</feature>
<organism evidence="2 3">
    <name type="scientific">Aspergillus nomiae NRRL (strain ATCC 15546 / NRRL 13137 / CBS 260.88 / M93)</name>
    <dbReference type="NCBI Taxonomy" id="1509407"/>
    <lineage>
        <taxon>Eukaryota</taxon>
        <taxon>Fungi</taxon>
        <taxon>Dikarya</taxon>
        <taxon>Ascomycota</taxon>
        <taxon>Pezizomycotina</taxon>
        <taxon>Eurotiomycetes</taxon>
        <taxon>Eurotiomycetidae</taxon>
        <taxon>Eurotiales</taxon>
        <taxon>Aspergillaceae</taxon>
        <taxon>Aspergillus</taxon>
        <taxon>Aspergillus subgen. Circumdati</taxon>
    </lineage>
</organism>
<feature type="compositionally biased region" description="Low complexity" evidence="1">
    <location>
        <begin position="143"/>
        <end position="156"/>
    </location>
</feature>
<gene>
    <name evidence="2" type="ORF">ANOM_008615</name>
</gene>
<keyword evidence="3" id="KW-1185">Reference proteome</keyword>
<feature type="compositionally biased region" description="Polar residues" evidence="1">
    <location>
        <begin position="84"/>
        <end position="117"/>
    </location>
</feature>
<accession>A0A0L1IX83</accession>
<dbReference type="RefSeq" id="XP_015405032.1">
    <property type="nucleotide sequence ID" value="XM_015553871.1"/>
</dbReference>
<feature type="compositionally biased region" description="Polar residues" evidence="1">
    <location>
        <begin position="848"/>
        <end position="865"/>
    </location>
</feature>
<feature type="region of interest" description="Disordered" evidence="1">
    <location>
        <begin position="497"/>
        <end position="525"/>
    </location>
</feature>
<dbReference type="STRING" id="1509407.A0A0L1IX83"/>
<dbReference type="EMBL" id="JNOM01000227">
    <property type="protein sequence ID" value="KNG84109.1"/>
    <property type="molecule type" value="Genomic_DNA"/>
</dbReference>
<feature type="region of interest" description="Disordered" evidence="1">
    <location>
        <begin position="889"/>
        <end position="917"/>
    </location>
</feature>
<dbReference type="OrthoDB" id="10251744at2759"/>
<feature type="compositionally biased region" description="Polar residues" evidence="1">
    <location>
        <begin position="382"/>
        <end position="398"/>
    </location>
</feature>
<dbReference type="AlphaFoldDB" id="A0A0L1IX83"/>
<feature type="compositionally biased region" description="Basic residues" evidence="1">
    <location>
        <begin position="342"/>
        <end position="354"/>
    </location>
</feature>
<comment type="caution">
    <text evidence="2">The sequence shown here is derived from an EMBL/GenBank/DDBJ whole genome shotgun (WGS) entry which is preliminary data.</text>
</comment>
<dbReference type="Proteomes" id="UP000037505">
    <property type="component" value="Unassembled WGS sequence"/>
</dbReference>
<feature type="region of interest" description="Disordered" evidence="1">
    <location>
        <begin position="244"/>
        <end position="270"/>
    </location>
</feature>
<dbReference type="GeneID" id="26810419"/>
<evidence type="ECO:0000313" key="3">
    <source>
        <dbReference type="Proteomes" id="UP000037505"/>
    </source>
</evidence>
<feature type="compositionally biased region" description="Basic and acidic residues" evidence="1">
    <location>
        <begin position="451"/>
        <end position="461"/>
    </location>
</feature>
<feature type="region of interest" description="Disordered" evidence="1">
    <location>
        <begin position="685"/>
        <end position="875"/>
    </location>
</feature>
<proteinExistence type="predicted"/>
<feature type="region of interest" description="Disordered" evidence="1">
    <location>
        <begin position="291"/>
        <end position="407"/>
    </location>
</feature>
<sequence length="973" mass="107781">MDKSPQRRSTTSVHSTTPSSLRNCLYPSPATALPTGHTPPRQSPELKSNSQSPKPAALTRVKRRIRMDTPSQMNTEMSWPHDLSSVTGSPKPSSQTSRSKTPETGSTSLVNPSSSLLQDLLKEQRATRGSRGTTSEDTDDNGPRTPRTPGRSRSNSQAQSQEEPGSDRQRKINNALAVGLKQPREMGMREMDQYISKMNKQNFDLKLEIFHRAQQMAAMEKKLERMLEMEEELQRLRDLEDELQELRDAEEDNQRLRESNEQLRQEIDKRDQAVTEAVELICQLEARVEELEAAGDHSRPSTARPSTPDGPGPAIETPKSPTPVDIPERISSKRGATFGDQHRRRSSGTRHLKRAPSFLLHENQNTAALRSVYNPADEQSRSEMSILTNSESLHSMNETGEPDSPRLSALSECSELHIGDITGACNDFDEIEIPVRKRASTAQSSIFSPLTREDRERDRLRFSSWTPPKPDIDPEGTPRMNIRPVLDVFRDTDKPSFESISCDNSSSQKTQIDSVFGSSRLPPTPDTMSTAHAFGTNRSNGSATEKSQVDQIAVLKRGLRRPRSADELTTRQSSGNSRLTDGTDTNISEVMHPPLSPDERDEAPAIFPLDSISSRTGYMQSQQPVHGSNFGYYGNGVLFNRDDLEHVLSKIDNNYYSSPKCDEAEEPALDAPSISPPLTPQDWVEAAKSGNPTGKTRALAPAIGPVPTKSRPGGTRAPSQSSFLGRRHSVDSTVPDLPIIPTLDLGSLEPVRQPEPDPEPRRKISFRPRFFGGSKATRRLQPSPIPDATNEQDGAPSPIIPKIRQMGPSKSASTNQNDYSPTSYDNGRTPALAYADTKGDDMRRTLPHSFTDSNMLSHSTVNRPPSSHGKGHKRRSSLGIFGWMKGASGFGSSHKKSEPDSSAMSTQSSSSFKDRTPSRLAYEFPVASTEVRDAHLASMNVAVEDFASSTKRISWVEEETARRPRYVDRRRRI</sequence>
<feature type="compositionally biased region" description="Polar residues" evidence="1">
    <location>
        <begin position="498"/>
        <end position="517"/>
    </location>
</feature>
<feature type="region of interest" description="Disordered" evidence="1">
    <location>
        <begin position="438"/>
        <end position="480"/>
    </location>
</feature>
<feature type="region of interest" description="Disordered" evidence="1">
    <location>
        <begin position="555"/>
        <end position="602"/>
    </location>
</feature>
<evidence type="ECO:0000313" key="2">
    <source>
        <dbReference type="EMBL" id="KNG84109.1"/>
    </source>
</evidence>
<feature type="compositionally biased region" description="Polar residues" evidence="1">
    <location>
        <begin position="808"/>
        <end position="826"/>
    </location>
</feature>
<feature type="compositionally biased region" description="Low complexity" evidence="1">
    <location>
        <begin position="901"/>
        <end position="911"/>
    </location>
</feature>
<reference evidence="2 3" key="1">
    <citation type="submission" date="2014-06" db="EMBL/GenBank/DDBJ databases">
        <title>The Genome of the Aflatoxigenic Filamentous Fungus Aspergillus nomius.</title>
        <authorList>
            <person name="Moore M.G."/>
            <person name="Shannon B.M."/>
            <person name="Brian M.M."/>
        </authorList>
    </citation>
    <scope>NUCLEOTIDE SEQUENCE [LARGE SCALE GENOMIC DNA]</scope>
    <source>
        <strain evidence="2 3">NRRL 13137</strain>
    </source>
</reference>
<evidence type="ECO:0000256" key="1">
    <source>
        <dbReference type="SAM" id="MobiDB-lite"/>
    </source>
</evidence>
<protein>
    <submittedName>
        <fullName evidence="2">Uncharacterized protein</fullName>
    </submittedName>
</protein>
<feature type="compositionally biased region" description="Low complexity" evidence="1">
    <location>
        <begin position="9"/>
        <end position="20"/>
    </location>
</feature>
<name>A0A0L1IX83_ASPN3</name>
<feature type="compositionally biased region" description="Polar residues" evidence="1">
    <location>
        <begin position="570"/>
        <end position="588"/>
    </location>
</feature>